<evidence type="ECO:0000256" key="5">
    <source>
        <dbReference type="ARBA" id="ARBA00023012"/>
    </source>
</evidence>
<dbReference type="PANTHER" id="PTHR43711:SF26">
    <property type="entry name" value="SENSOR HISTIDINE KINASE RCSC"/>
    <property type="match status" value="1"/>
</dbReference>
<dbReference type="GO" id="GO:0004673">
    <property type="term" value="F:protein histidine kinase activity"/>
    <property type="evidence" value="ECO:0007669"/>
    <property type="project" value="UniProtKB-EC"/>
</dbReference>
<keyword evidence="3 7" id="KW-0808">Transferase</keyword>
<dbReference type="EMBL" id="VSSQ01048069">
    <property type="protein sequence ID" value="MPN02110.1"/>
    <property type="molecule type" value="Genomic_DNA"/>
</dbReference>
<keyword evidence="5" id="KW-0902">Two-component regulatory system</keyword>
<evidence type="ECO:0000259" key="6">
    <source>
        <dbReference type="PROSITE" id="PS50109"/>
    </source>
</evidence>
<evidence type="ECO:0000313" key="7">
    <source>
        <dbReference type="EMBL" id="MPN02110.1"/>
    </source>
</evidence>
<accession>A0A645ELA0</accession>
<dbReference type="InterPro" id="IPR004358">
    <property type="entry name" value="Sig_transdc_His_kin-like_C"/>
</dbReference>
<dbReference type="AlphaFoldDB" id="A0A645ELA0"/>
<dbReference type="PRINTS" id="PR00344">
    <property type="entry name" value="BCTRLSENSOR"/>
</dbReference>
<proteinExistence type="predicted"/>
<dbReference type="PROSITE" id="PS50109">
    <property type="entry name" value="HIS_KIN"/>
    <property type="match status" value="1"/>
</dbReference>
<protein>
    <recommendedName>
        <fullName evidence="2">histidine kinase</fullName>
        <ecNumber evidence="2">2.7.13.3</ecNumber>
    </recommendedName>
</protein>
<dbReference type="EC" id="2.7.13.3" evidence="2"/>
<evidence type="ECO:0000256" key="1">
    <source>
        <dbReference type="ARBA" id="ARBA00000085"/>
    </source>
</evidence>
<gene>
    <name evidence="7" type="primary">rcsC_219</name>
    <name evidence="7" type="ORF">SDC9_149323</name>
</gene>
<dbReference type="Gene3D" id="3.30.565.10">
    <property type="entry name" value="Histidine kinase-like ATPase, C-terminal domain"/>
    <property type="match status" value="1"/>
</dbReference>
<comment type="catalytic activity">
    <reaction evidence="1">
        <text>ATP + protein L-histidine = ADP + protein N-phospho-L-histidine.</text>
        <dbReference type="EC" id="2.7.13.3"/>
    </reaction>
</comment>
<keyword evidence="4 7" id="KW-0418">Kinase</keyword>
<evidence type="ECO:0000256" key="2">
    <source>
        <dbReference type="ARBA" id="ARBA00012438"/>
    </source>
</evidence>
<feature type="domain" description="Histidine kinase" evidence="6">
    <location>
        <begin position="1"/>
        <end position="65"/>
    </location>
</feature>
<sequence>MEQKHLDNIFERFTQIDDIMVRKNEGSGIGLSLVKSFINLHGGDIKVKSSVGEGSEFTVYLPIKLDENSELEITYEVSDMDAVVLKTSVEFSDIYF</sequence>
<dbReference type="InterPro" id="IPR005467">
    <property type="entry name" value="His_kinase_dom"/>
</dbReference>
<dbReference type="PANTHER" id="PTHR43711">
    <property type="entry name" value="TWO-COMPONENT HISTIDINE KINASE"/>
    <property type="match status" value="1"/>
</dbReference>
<evidence type="ECO:0000256" key="4">
    <source>
        <dbReference type="ARBA" id="ARBA00022777"/>
    </source>
</evidence>
<comment type="caution">
    <text evidence="7">The sequence shown here is derived from an EMBL/GenBank/DDBJ whole genome shotgun (WGS) entry which is preliminary data.</text>
</comment>
<organism evidence="7">
    <name type="scientific">bioreactor metagenome</name>
    <dbReference type="NCBI Taxonomy" id="1076179"/>
    <lineage>
        <taxon>unclassified sequences</taxon>
        <taxon>metagenomes</taxon>
        <taxon>ecological metagenomes</taxon>
    </lineage>
</organism>
<dbReference type="Pfam" id="PF02518">
    <property type="entry name" value="HATPase_c"/>
    <property type="match status" value="1"/>
</dbReference>
<dbReference type="InterPro" id="IPR003594">
    <property type="entry name" value="HATPase_dom"/>
</dbReference>
<dbReference type="InterPro" id="IPR050736">
    <property type="entry name" value="Sensor_HK_Regulatory"/>
</dbReference>
<dbReference type="InterPro" id="IPR036890">
    <property type="entry name" value="HATPase_C_sf"/>
</dbReference>
<dbReference type="GO" id="GO:0000160">
    <property type="term" value="P:phosphorelay signal transduction system"/>
    <property type="evidence" value="ECO:0007669"/>
    <property type="project" value="UniProtKB-KW"/>
</dbReference>
<evidence type="ECO:0000256" key="3">
    <source>
        <dbReference type="ARBA" id="ARBA00022679"/>
    </source>
</evidence>
<dbReference type="SUPFAM" id="SSF55874">
    <property type="entry name" value="ATPase domain of HSP90 chaperone/DNA topoisomerase II/histidine kinase"/>
    <property type="match status" value="1"/>
</dbReference>
<name>A0A645ELA0_9ZZZZ</name>
<reference evidence="7" key="1">
    <citation type="submission" date="2019-08" db="EMBL/GenBank/DDBJ databases">
        <authorList>
            <person name="Kucharzyk K."/>
            <person name="Murdoch R.W."/>
            <person name="Higgins S."/>
            <person name="Loffler F."/>
        </authorList>
    </citation>
    <scope>NUCLEOTIDE SEQUENCE</scope>
</reference>